<accession>A0A9Q3GCS2</accession>
<name>A0A9Q3GCS2_9BASI</name>
<evidence type="ECO:0000313" key="1">
    <source>
        <dbReference type="EMBL" id="MBW0462655.1"/>
    </source>
</evidence>
<dbReference type="AlphaFoldDB" id="A0A9Q3GCS2"/>
<dbReference type="Proteomes" id="UP000765509">
    <property type="component" value="Unassembled WGS sequence"/>
</dbReference>
<proteinExistence type="predicted"/>
<keyword evidence="2" id="KW-1185">Reference proteome</keyword>
<organism evidence="1 2">
    <name type="scientific">Austropuccinia psidii MF-1</name>
    <dbReference type="NCBI Taxonomy" id="1389203"/>
    <lineage>
        <taxon>Eukaryota</taxon>
        <taxon>Fungi</taxon>
        <taxon>Dikarya</taxon>
        <taxon>Basidiomycota</taxon>
        <taxon>Pucciniomycotina</taxon>
        <taxon>Pucciniomycetes</taxon>
        <taxon>Pucciniales</taxon>
        <taxon>Sphaerophragmiaceae</taxon>
        <taxon>Austropuccinia</taxon>
    </lineage>
</organism>
<gene>
    <name evidence="1" type="ORF">O181_002370</name>
</gene>
<reference evidence="1" key="1">
    <citation type="submission" date="2021-03" db="EMBL/GenBank/DDBJ databases">
        <title>Draft genome sequence of rust myrtle Austropuccinia psidii MF-1, a brazilian biotype.</title>
        <authorList>
            <person name="Quecine M.C."/>
            <person name="Pachon D.M.R."/>
            <person name="Bonatelli M.L."/>
            <person name="Correr F.H."/>
            <person name="Franceschini L.M."/>
            <person name="Leite T.F."/>
            <person name="Margarido G.R.A."/>
            <person name="Almeida C.A."/>
            <person name="Ferrarezi J.A."/>
            <person name="Labate C.A."/>
        </authorList>
    </citation>
    <scope>NUCLEOTIDE SEQUENCE</scope>
    <source>
        <strain evidence="1">MF-1</strain>
    </source>
</reference>
<evidence type="ECO:0000313" key="2">
    <source>
        <dbReference type="Proteomes" id="UP000765509"/>
    </source>
</evidence>
<dbReference type="OrthoDB" id="2801544at2759"/>
<protein>
    <submittedName>
        <fullName evidence="1">Uncharacterized protein</fullName>
    </submittedName>
</protein>
<dbReference type="EMBL" id="AVOT02000393">
    <property type="protein sequence ID" value="MBW0462655.1"/>
    <property type="molecule type" value="Genomic_DNA"/>
</dbReference>
<sequence>MHCGPGGTWIENCQLNHTQTLFVYGGLMNDQNNPSSSQQPNFMLMSFKWYPNILFIIESLRKQDLKLKNPTEYDGNSNSQCQIFTPTSPTSSSTPPLYPAVLSLDQEIPKGPSANNLWGTLPPGSMVNSRHIITKKAVSSLQSLLANTPLGGILVYYMGLGKAIQDIALIGTYKEKLNTTPNLLNNQMEIRNIQECSGWSTESQILPWPHLSIIIQGQNPTV</sequence>
<comment type="caution">
    <text evidence="1">The sequence shown here is derived from an EMBL/GenBank/DDBJ whole genome shotgun (WGS) entry which is preliminary data.</text>
</comment>